<dbReference type="OrthoDB" id="6493944at2759"/>
<evidence type="ECO:0000256" key="1">
    <source>
        <dbReference type="SAM" id="SignalP"/>
    </source>
</evidence>
<organism evidence="2 3">
    <name type="scientific">Portunus trituberculatus</name>
    <name type="common">Swimming crab</name>
    <name type="synonym">Neptunus trituberculatus</name>
    <dbReference type="NCBI Taxonomy" id="210409"/>
    <lineage>
        <taxon>Eukaryota</taxon>
        <taxon>Metazoa</taxon>
        <taxon>Ecdysozoa</taxon>
        <taxon>Arthropoda</taxon>
        <taxon>Crustacea</taxon>
        <taxon>Multicrustacea</taxon>
        <taxon>Malacostraca</taxon>
        <taxon>Eumalacostraca</taxon>
        <taxon>Eucarida</taxon>
        <taxon>Decapoda</taxon>
        <taxon>Pleocyemata</taxon>
        <taxon>Brachyura</taxon>
        <taxon>Eubrachyura</taxon>
        <taxon>Portunoidea</taxon>
        <taxon>Portunidae</taxon>
        <taxon>Portuninae</taxon>
        <taxon>Portunus</taxon>
    </lineage>
</organism>
<reference evidence="2 3" key="1">
    <citation type="submission" date="2019-05" db="EMBL/GenBank/DDBJ databases">
        <title>Another draft genome of Portunus trituberculatus and its Hox gene families provides insights of decapod evolution.</title>
        <authorList>
            <person name="Jeong J.-H."/>
            <person name="Song I."/>
            <person name="Kim S."/>
            <person name="Choi T."/>
            <person name="Kim D."/>
            <person name="Ryu S."/>
            <person name="Kim W."/>
        </authorList>
    </citation>
    <scope>NUCLEOTIDE SEQUENCE [LARGE SCALE GENOMIC DNA]</scope>
    <source>
        <tissue evidence="2">Muscle</tissue>
    </source>
</reference>
<dbReference type="AlphaFoldDB" id="A0A5B7HYN6"/>
<feature type="chain" id="PRO_5022871508" evidence="1">
    <location>
        <begin position="23"/>
        <end position="66"/>
    </location>
</feature>
<keyword evidence="1" id="KW-0732">Signal</keyword>
<comment type="caution">
    <text evidence="2">The sequence shown here is derived from an EMBL/GenBank/DDBJ whole genome shotgun (WGS) entry which is preliminary data.</text>
</comment>
<accession>A0A5B7HYN6</accession>
<feature type="signal peptide" evidence="1">
    <location>
        <begin position="1"/>
        <end position="22"/>
    </location>
</feature>
<name>A0A5B7HYN6_PORTR</name>
<keyword evidence="3" id="KW-1185">Reference proteome</keyword>
<evidence type="ECO:0000313" key="3">
    <source>
        <dbReference type="Proteomes" id="UP000324222"/>
    </source>
</evidence>
<sequence>MSRKETVVVTLFSFLVMLWVFRDPGFIPGWATYYTKPDGSLIGQGQQKYKGKKHSQLPVSFQILED</sequence>
<protein>
    <submittedName>
        <fullName evidence="2">Uncharacterized protein</fullName>
    </submittedName>
</protein>
<gene>
    <name evidence="2" type="ORF">E2C01_069223</name>
</gene>
<evidence type="ECO:0000313" key="2">
    <source>
        <dbReference type="EMBL" id="MPC74846.1"/>
    </source>
</evidence>
<proteinExistence type="predicted"/>
<dbReference type="EMBL" id="VSRR010039820">
    <property type="protein sequence ID" value="MPC74846.1"/>
    <property type="molecule type" value="Genomic_DNA"/>
</dbReference>
<dbReference type="Proteomes" id="UP000324222">
    <property type="component" value="Unassembled WGS sequence"/>
</dbReference>